<dbReference type="Proteomes" id="UP000011135">
    <property type="component" value="Unassembled WGS sequence"/>
</dbReference>
<evidence type="ECO:0000256" key="19">
    <source>
        <dbReference type="PIRNR" id="PIRNR017184"/>
    </source>
</evidence>
<dbReference type="CDD" id="cd01171">
    <property type="entry name" value="YXKO-related"/>
    <property type="match status" value="1"/>
</dbReference>
<comment type="catalytic activity">
    <reaction evidence="16 17 19">
        <text>(6S)-NADPHX + ADP = AMP + phosphate + NADPH + H(+)</text>
        <dbReference type="Rhea" id="RHEA:32235"/>
        <dbReference type="ChEBI" id="CHEBI:15378"/>
        <dbReference type="ChEBI" id="CHEBI:43474"/>
        <dbReference type="ChEBI" id="CHEBI:57783"/>
        <dbReference type="ChEBI" id="CHEBI:64076"/>
        <dbReference type="ChEBI" id="CHEBI:456215"/>
        <dbReference type="ChEBI" id="CHEBI:456216"/>
        <dbReference type="EC" id="4.2.1.136"/>
    </reaction>
</comment>
<dbReference type="Gene3D" id="3.40.1190.20">
    <property type="match status" value="1"/>
</dbReference>
<comment type="cofactor">
    <cofactor evidence="17">
        <name>Mg(2+)</name>
        <dbReference type="ChEBI" id="CHEBI:18420"/>
    </cofactor>
</comment>
<evidence type="ECO:0000256" key="1">
    <source>
        <dbReference type="ARBA" id="ARBA00000013"/>
    </source>
</evidence>
<reference evidence="22 23" key="1">
    <citation type="submission" date="2012-12" db="EMBL/GenBank/DDBJ databases">
        <title>Genome assembly of Fulvivirga imtechensis AK7.</title>
        <authorList>
            <person name="Nupur N."/>
            <person name="Khatri I."/>
            <person name="Kumar R."/>
            <person name="Subramanian S."/>
            <person name="Pinnaka A."/>
        </authorList>
    </citation>
    <scope>NUCLEOTIDE SEQUENCE [LARGE SCALE GENOMIC DNA]</scope>
    <source>
        <strain evidence="22 23">AK7</strain>
    </source>
</reference>
<feature type="binding site" evidence="17">
    <location>
        <position position="373"/>
    </location>
    <ligand>
        <name>(6S)-NADPHX</name>
        <dbReference type="ChEBI" id="CHEBI:64076"/>
    </ligand>
</feature>
<evidence type="ECO:0000256" key="9">
    <source>
        <dbReference type="ARBA" id="ARBA00022958"/>
    </source>
</evidence>
<keyword evidence="23" id="KW-1185">Reference proteome</keyword>
<evidence type="ECO:0000256" key="7">
    <source>
        <dbReference type="ARBA" id="ARBA00022840"/>
    </source>
</evidence>
<comment type="function">
    <text evidence="17">Catalyzes the dehydration of the S-form of NAD(P)HX at the expense of ADP, which is converted to AMP. Together with NAD(P)HX epimerase, which catalyzes the epimerization of the S- and R-forms, the enzyme allows the repair of both epimers of NAD(P)HX, a damaged form of NAD(P)H that is a result of enzymatic or heat-dependent hydration.</text>
</comment>
<dbReference type="PANTHER" id="PTHR12592:SF0">
    <property type="entry name" value="ATP-DEPENDENT (S)-NAD(P)H-HYDRATE DEHYDRATASE"/>
    <property type="match status" value="1"/>
</dbReference>
<name>L8JQ39_9BACT</name>
<dbReference type="OrthoDB" id="9806925at2"/>
<evidence type="ECO:0000256" key="18">
    <source>
        <dbReference type="HAMAP-Rule" id="MF_01966"/>
    </source>
</evidence>
<dbReference type="eggNOG" id="COG0062">
    <property type="taxonomic scope" value="Bacteria"/>
</dbReference>
<dbReference type="NCBIfam" id="TIGR00197">
    <property type="entry name" value="yjeF_nterm"/>
    <property type="match status" value="1"/>
</dbReference>
<dbReference type="PROSITE" id="PS01050">
    <property type="entry name" value="YJEF_C_2"/>
    <property type="match status" value="1"/>
</dbReference>
<dbReference type="Pfam" id="PF03853">
    <property type="entry name" value="YjeF_N"/>
    <property type="match status" value="1"/>
</dbReference>
<dbReference type="RefSeq" id="WP_009581394.1">
    <property type="nucleotide sequence ID" value="NZ_AMZN01000055.1"/>
</dbReference>
<keyword evidence="10 17" id="KW-0520">NAD</keyword>
<feature type="domain" description="YjeF N-terminal" evidence="21">
    <location>
        <begin position="9"/>
        <end position="214"/>
    </location>
</feature>
<dbReference type="SUPFAM" id="SSF64153">
    <property type="entry name" value="YjeF N-terminal domain-like"/>
    <property type="match status" value="1"/>
</dbReference>
<feature type="binding site" evidence="18">
    <location>
        <position position="124"/>
    </location>
    <ligand>
        <name>K(+)</name>
        <dbReference type="ChEBI" id="CHEBI:29103"/>
    </ligand>
</feature>
<dbReference type="InterPro" id="IPR036652">
    <property type="entry name" value="YjeF_N_dom_sf"/>
</dbReference>
<comment type="function">
    <text evidence="14 19">Bifunctional enzyme that catalyzes the epimerization of the S- and R-forms of NAD(P)HX and the dehydration of the S-form of NAD(P)HX at the expense of ADP, which is converted to AMP. This allows the repair of both epimers of NAD(P)HX, a damaged form of NAD(P)H that is a result of enzymatic or heat-dependent hydration.</text>
</comment>
<dbReference type="eggNOG" id="COG0063">
    <property type="taxonomic scope" value="Bacteria"/>
</dbReference>
<dbReference type="EC" id="5.1.99.6" evidence="19"/>
<comment type="similarity">
    <text evidence="4 19">In the C-terminal section; belongs to the NnrD/CARKD family.</text>
</comment>
<evidence type="ECO:0000313" key="22">
    <source>
        <dbReference type="EMBL" id="ELR70298.1"/>
    </source>
</evidence>
<evidence type="ECO:0000256" key="12">
    <source>
        <dbReference type="ARBA" id="ARBA00023239"/>
    </source>
</evidence>
<evidence type="ECO:0000256" key="8">
    <source>
        <dbReference type="ARBA" id="ARBA00022857"/>
    </source>
</evidence>
<feature type="domain" description="YjeF C-terminal" evidence="20">
    <location>
        <begin position="224"/>
        <end position="497"/>
    </location>
</feature>
<dbReference type="SUPFAM" id="SSF53613">
    <property type="entry name" value="Ribokinase-like"/>
    <property type="match status" value="1"/>
</dbReference>
<dbReference type="GO" id="GO:0110051">
    <property type="term" value="P:metabolite repair"/>
    <property type="evidence" value="ECO:0007669"/>
    <property type="project" value="TreeGrafter"/>
</dbReference>
<keyword evidence="9 18" id="KW-0630">Potassium</keyword>
<feature type="binding site" evidence="17">
    <location>
        <position position="438"/>
    </location>
    <ligand>
        <name>(6S)-NADPHX</name>
        <dbReference type="ChEBI" id="CHEBI:64076"/>
    </ligand>
</feature>
<feature type="binding site" evidence="18">
    <location>
        <begin position="57"/>
        <end position="61"/>
    </location>
    <ligand>
        <name>(6S)-NADPHX</name>
        <dbReference type="ChEBI" id="CHEBI:64076"/>
    </ligand>
</feature>
<feature type="binding site" evidence="18">
    <location>
        <position position="157"/>
    </location>
    <ligand>
        <name>(6S)-NADPHX</name>
        <dbReference type="ChEBI" id="CHEBI:64076"/>
    </ligand>
</feature>
<dbReference type="GO" id="GO:0052855">
    <property type="term" value="F:ADP-dependent NAD(P)H-hydrate dehydratase activity"/>
    <property type="evidence" value="ECO:0007669"/>
    <property type="project" value="UniProtKB-UniRule"/>
</dbReference>
<feature type="binding site" evidence="17">
    <location>
        <begin position="408"/>
        <end position="412"/>
    </location>
    <ligand>
        <name>AMP</name>
        <dbReference type="ChEBI" id="CHEBI:456215"/>
    </ligand>
</feature>
<comment type="catalytic activity">
    <reaction evidence="1 18 19">
        <text>(6R)-NADHX = (6S)-NADHX</text>
        <dbReference type="Rhea" id="RHEA:32215"/>
        <dbReference type="ChEBI" id="CHEBI:64074"/>
        <dbReference type="ChEBI" id="CHEBI:64075"/>
        <dbReference type="EC" id="5.1.99.6"/>
    </reaction>
</comment>
<feature type="binding site" evidence="17">
    <location>
        <position position="437"/>
    </location>
    <ligand>
        <name>AMP</name>
        <dbReference type="ChEBI" id="CHEBI:456215"/>
    </ligand>
</feature>
<dbReference type="PROSITE" id="PS51385">
    <property type="entry name" value="YJEF_N"/>
    <property type="match status" value="1"/>
</dbReference>
<evidence type="ECO:0000256" key="3">
    <source>
        <dbReference type="ARBA" id="ARBA00006001"/>
    </source>
</evidence>
<dbReference type="STRING" id="1237149.C900_03983"/>
<keyword evidence="6 17" id="KW-0547">Nucleotide-binding</keyword>
<dbReference type="PANTHER" id="PTHR12592">
    <property type="entry name" value="ATP-DEPENDENT (S)-NAD(P)H-HYDRATE DEHYDRATASE FAMILY MEMBER"/>
    <property type="match status" value="1"/>
</dbReference>
<comment type="cofactor">
    <cofactor evidence="18 19">
        <name>K(+)</name>
        <dbReference type="ChEBI" id="CHEBI:29103"/>
    </cofactor>
    <text evidence="18 19">Binds 1 potassium ion per subunit.</text>
</comment>
<comment type="caution">
    <text evidence="22">The sequence shown here is derived from an EMBL/GenBank/DDBJ whole genome shotgun (WGS) entry which is preliminary data.</text>
</comment>
<dbReference type="Pfam" id="PF01256">
    <property type="entry name" value="Carb_kinase"/>
    <property type="match status" value="1"/>
</dbReference>
<feature type="binding site" evidence="18">
    <location>
        <position position="160"/>
    </location>
    <ligand>
        <name>K(+)</name>
        <dbReference type="ChEBI" id="CHEBI:29103"/>
    </ligand>
</feature>
<dbReference type="HAMAP" id="MF_01965">
    <property type="entry name" value="NADHX_dehydratase"/>
    <property type="match status" value="1"/>
</dbReference>
<dbReference type="GO" id="GO:0005524">
    <property type="term" value="F:ATP binding"/>
    <property type="evidence" value="ECO:0007669"/>
    <property type="project" value="UniProtKB-UniRule"/>
</dbReference>
<protein>
    <recommendedName>
        <fullName evidence="19">Bifunctional NAD(P)H-hydrate repair enzyme</fullName>
    </recommendedName>
    <alternativeName>
        <fullName evidence="19">Nicotinamide nucleotide repair protein</fullName>
    </alternativeName>
    <domain>
        <recommendedName>
            <fullName evidence="19">ADP-dependent (S)-NAD(P)H-hydrate dehydratase</fullName>
            <ecNumber evidence="19">4.2.1.136</ecNumber>
        </recommendedName>
        <alternativeName>
            <fullName evidence="19">ADP-dependent NAD(P)HX dehydratase</fullName>
        </alternativeName>
    </domain>
    <domain>
        <recommendedName>
            <fullName evidence="19">NAD(P)H-hydrate epimerase</fullName>
            <ecNumber evidence="19">5.1.99.6</ecNumber>
        </recommendedName>
    </domain>
</protein>
<comment type="function">
    <text evidence="18">Catalyzes the epimerization of the S- and R-forms of NAD(P)HX, a damaged form of NAD(P)H that is a result of enzymatic or heat-dependent hydration. This is a prerequisite for the S-specific NAD(P)H-hydrate dehydratase to allow the repair of both epimers of NAD(P)HX.</text>
</comment>
<dbReference type="PROSITE" id="PS51383">
    <property type="entry name" value="YJEF_C_3"/>
    <property type="match status" value="1"/>
</dbReference>
<evidence type="ECO:0000256" key="11">
    <source>
        <dbReference type="ARBA" id="ARBA00023235"/>
    </source>
</evidence>
<gene>
    <name evidence="18" type="primary">nnrE</name>
    <name evidence="17" type="synonym">nnrD</name>
    <name evidence="22" type="ORF">C900_03983</name>
</gene>
<keyword evidence="12 17" id="KW-0456">Lyase</keyword>
<feature type="binding site" evidence="18">
    <location>
        <begin position="128"/>
        <end position="134"/>
    </location>
    <ligand>
        <name>(6S)-NADPHX</name>
        <dbReference type="ChEBI" id="CHEBI:64076"/>
    </ligand>
</feature>
<dbReference type="AlphaFoldDB" id="L8JQ39"/>
<dbReference type="HAMAP" id="MF_01966">
    <property type="entry name" value="NADHX_epimerase"/>
    <property type="match status" value="1"/>
</dbReference>
<keyword evidence="8 17" id="KW-0521">NADP</keyword>
<comment type="subunit">
    <text evidence="17">Homotetramer.</text>
</comment>
<dbReference type="EMBL" id="AMZN01000055">
    <property type="protein sequence ID" value="ELR70298.1"/>
    <property type="molecule type" value="Genomic_DNA"/>
</dbReference>
<dbReference type="InterPro" id="IPR029056">
    <property type="entry name" value="Ribokinase-like"/>
</dbReference>
<dbReference type="GO" id="GO:0052856">
    <property type="term" value="F:NAD(P)HX epimerase activity"/>
    <property type="evidence" value="ECO:0007669"/>
    <property type="project" value="UniProtKB-UniRule"/>
</dbReference>
<evidence type="ECO:0000256" key="16">
    <source>
        <dbReference type="ARBA" id="ARBA00049209"/>
    </source>
</evidence>
<dbReference type="NCBIfam" id="TIGR00196">
    <property type="entry name" value="yjeF_cterm"/>
    <property type="match status" value="1"/>
</dbReference>
<evidence type="ECO:0000256" key="13">
    <source>
        <dbReference type="ARBA" id="ARBA00023268"/>
    </source>
</evidence>
<keyword evidence="5 18" id="KW-0479">Metal-binding</keyword>
<organism evidence="22 23">
    <name type="scientific">Fulvivirga imtechensis AK7</name>
    <dbReference type="NCBI Taxonomy" id="1237149"/>
    <lineage>
        <taxon>Bacteria</taxon>
        <taxon>Pseudomonadati</taxon>
        <taxon>Bacteroidota</taxon>
        <taxon>Cytophagia</taxon>
        <taxon>Cytophagales</taxon>
        <taxon>Fulvivirgaceae</taxon>
        <taxon>Fulvivirga</taxon>
    </lineage>
</organism>
<keyword evidence="11 18" id="KW-0413">Isomerase</keyword>
<dbReference type="PATRIC" id="fig|1237149.3.peg.3746"/>
<evidence type="ECO:0000256" key="6">
    <source>
        <dbReference type="ARBA" id="ARBA00022741"/>
    </source>
</evidence>
<evidence type="ECO:0000256" key="2">
    <source>
        <dbReference type="ARBA" id="ARBA00000909"/>
    </source>
</evidence>
<dbReference type="EC" id="4.2.1.136" evidence="19"/>
<evidence type="ECO:0000256" key="4">
    <source>
        <dbReference type="ARBA" id="ARBA00009524"/>
    </source>
</evidence>
<dbReference type="GO" id="GO:0046496">
    <property type="term" value="P:nicotinamide nucleotide metabolic process"/>
    <property type="evidence" value="ECO:0007669"/>
    <property type="project" value="UniProtKB-UniRule"/>
</dbReference>
<dbReference type="GO" id="GO:0046872">
    <property type="term" value="F:metal ion binding"/>
    <property type="evidence" value="ECO:0007669"/>
    <property type="project" value="UniProtKB-UniRule"/>
</dbReference>
<comment type="catalytic activity">
    <reaction evidence="15 17 19">
        <text>(6S)-NADHX + ADP = AMP + phosphate + NADH + H(+)</text>
        <dbReference type="Rhea" id="RHEA:32223"/>
        <dbReference type="ChEBI" id="CHEBI:15378"/>
        <dbReference type="ChEBI" id="CHEBI:43474"/>
        <dbReference type="ChEBI" id="CHEBI:57945"/>
        <dbReference type="ChEBI" id="CHEBI:64074"/>
        <dbReference type="ChEBI" id="CHEBI:456215"/>
        <dbReference type="ChEBI" id="CHEBI:456216"/>
        <dbReference type="EC" id="4.2.1.136"/>
    </reaction>
</comment>
<evidence type="ECO:0000259" key="20">
    <source>
        <dbReference type="PROSITE" id="PS51383"/>
    </source>
</evidence>
<dbReference type="InterPro" id="IPR030677">
    <property type="entry name" value="Nnr"/>
</dbReference>
<evidence type="ECO:0000256" key="5">
    <source>
        <dbReference type="ARBA" id="ARBA00022723"/>
    </source>
</evidence>
<keyword evidence="13" id="KW-0511">Multifunctional enzyme</keyword>
<dbReference type="InterPro" id="IPR017953">
    <property type="entry name" value="Carbohydrate_kinase_pred_CS"/>
</dbReference>
<evidence type="ECO:0000259" key="21">
    <source>
        <dbReference type="PROSITE" id="PS51385"/>
    </source>
</evidence>
<feature type="binding site" evidence="17">
    <location>
        <position position="259"/>
    </location>
    <ligand>
        <name>(6S)-NADPHX</name>
        <dbReference type="ChEBI" id="CHEBI:64076"/>
    </ligand>
</feature>
<comment type="similarity">
    <text evidence="18">Belongs to the NnrE/AIBP family.</text>
</comment>
<evidence type="ECO:0000313" key="23">
    <source>
        <dbReference type="Proteomes" id="UP000011135"/>
    </source>
</evidence>
<feature type="binding site" evidence="18">
    <location>
        <position position="58"/>
    </location>
    <ligand>
        <name>K(+)</name>
        <dbReference type="ChEBI" id="CHEBI:29103"/>
    </ligand>
</feature>
<evidence type="ECO:0000256" key="15">
    <source>
        <dbReference type="ARBA" id="ARBA00048238"/>
    </source>
</evidence>
<sequence length="498" mass="54518">MKILSAEQVREVDKYTIENEPIPSIDLMERAAHAFTDWLISHFSPKSKVAVICGTGNNGGDGLAVARMLLGKKYQVDTFAVKRSNEASADFKINEKRLNEIKPVREVTTEKGIPLLEEFDVIIDGLFGSGLSREVQGLHADVVEMINKSRKTVVSIDIPSGLFTDHHTFPGAVVEADYTLTFQVPKLAFFFPENAQYVGEWYVVDIGLSAEAIDQQRSHYYMLTSEMISKLLKPRKKFAHKGDHGRALIMSGSYGKMGAAVLCARAALRTGIGLLTMYIPTCGYDIIQSTVPEAMAIPDEGDHFLTSYTDLENYDAVGVGPGIGKEQETVYSLMQSIQTYKKPMVIDADGLNIISEHGEMLEILPKNTIITPHPKEFERLVGKWSDDFEKLALQKDFARKHDIIVVLKGAHTSVALPSGDIFFNSTGNPGMASGGSGDVLTGMITSLLGQGYIPEEAAKIGVFMHGLAADLAAEVIGEIGMVATDITDFIPEAYQQFK</sequence>
<dbReference type="Gene3D" id="3.40.50.10260">
    <property type="entry name" value="YjeF N-terminal domain"/>
    <property type="match status" value="1"/>
</dbReference>
<evidence type="ECO:0000256" key="17">
    <source>
        <dbReference type="HAMAP-Rule" id="MF_01965"/>
    </source>
</evidence>
<evidence type="ECO:0000256" key="10">
    <source>
        <dbReference type="ARBA" id="ARBA00023027"/>
    </source>
</evidence>
<proteinExistence type="inferred from homology"/>
<keyword evidence="7 17" id="KW-0067">ATP-binding</keyword>
<evidence type="ECO:0000256" key="14">
    <source>
        <dbReference type="ARBA" id="ARBA00025153"/>
    </source>
</evidence>
<accession>L8JQ39</accession>
<dbReference type="PIRSF" id="PIRSF017184">
    <property type="entry name" value="Nnr"/>
    <property type="match status" value="1"/>
</dbReference>
<comment type="caution">
    <text evidence="18">Lacks conserved residue(s) required for the propagation of feature annotation.</text>
</comment>
<comment type="similarity">
    <text evidence="3 19">In the N-terminal section; belongs to the NnrE/AIBP family.</text>
</comment>
<comment type="similarity">
    <text evidence="17">Belongs to the NnrD/CARKD family.</text>
</comment>
<dbReference type="InterPro" id="IPR000631">
    <property type="entry name" value="CARKD"/>
</dbReference>
<dbReference type="InterPro" id="IPR004443">
    <property type="entry name" value="YjeF_N_dom"/>
</dbReference>
<comment type="catalytic activity">
    <reaction evidence="2 18 19">
        <text>(6R)-NADPHX = (6S)-NADPHX</text>
        <dbReference type="Rhea" id="RHEA:32227"/>
        <dbReference type="ChEBI" id="CHEBI:64076"/>
        <dbReference type="ChEBI" id="CHEBI:64077"/>
        <dbReference type="EC" id="5.1.99.6"/>
    </reaction>
</comment>
<feature type="binding site" evidence="17">
    <location>
        <position position="322"/>
    </location>
    <ligand>
        <name>(6S)-NADPHX</name>
        <dbReference type="ChEBI" id="CHEBI:64076"/>
    </ligand>
</feature>